<name>A0A9P1RD82_PSEAI</name>
<feature type="region of interest" description="Disordered" evidence="1">
    <location>
        <begin position="284"/>
        <end position="319"/>
    </location>
</feature>
<dbReference type="InterPro" id="IPR010751">
    <property type="entry name" value="TrfA"/>
</dbReference>
<dbReference type="Pfam" id="PF07042">
    <property type="entry name" value="TrfA"/>
    <property type="match status" value="1"/>
</dbReference>
<gene>
    <name evidence="2" type="primary">trfA</name>
    <name evidence="2" type="ORF">PAERUG_P19_London_7_VIM_2_05_10_06783</name>
</gene>
<reference evidence="3" key="1">
    <citation type="submission" date="2015-06" db="EMBL/GenBank/DDBJ databases">
        <authorList>
            <person name="Radhakrishnan Rajesh"/>
            <person name="Underwood Anthony"/>
            <person name="Al-Shahib Ali"/>
        </authorList>
    </citation>
    <scope>NUCLEOTIDE SEQUENCE [LARGE SCALE GENOMIC DNA]</scope>
    <source>
        <strain evidence="3">P19_London_7_VIM_2_05_10</strain>
    </source>
</reference>
<evidence type="ECO:0000313" key="2">
    <source>
        <dbReference type="EMBL" id="CRQ11186.1"/>
    </source>
</evidence>
<dbReference type="RefSeq" id="WP_003149290.1">
    <property type="nucleotide sequence ID" value="NZ_CAADND010000699.1"/>
</dbReference>
<accession>A0A9P1RD82</accession>
<protein>
    <submittedName>
        <fullName evidence="2">Plasmid replication initiator protein TrfA</fullName>
    </submittedName>
</protein>
<evidence type="ECO:0000313" key="3">
    <source>
        <dbReference type="Proteomes" id="UP000045039"/>
    </source>
</evidence>
<comment type="caution">
    <text evidence="2">The sequence shown here is derived from an EMBL/GenBank/DDBJ whole genome shotgun (WGS) entry which is preliminary data.</text>
</comment>
<feature type="compositionally biased region" description="Basic and acidic residues" evidence="1">
    <location>
        <begin position="291"/>
        <end position="319"/>
    </location>
</feature>
<dbReference type="AlphaFoldDB" id="A0A9P1RD82"/>
<evidence type="ECO:0000256" key="1">
    <source>
        <dbReference type="SAM" id="MobiDB-lite"/>
    </source>
</evidence>
<feature type="region of interest" description="Disordered" evidence="1">
    <location>
        <begin position="1"/>
        <end position="48"/>
    </location>
</feature>
<dbReference type="Proteomes" id="UP000045039">
    <property type="component" value="Unassembled WGS sequence"/>
</dbReference>
<proteinExistence type="predicted"/>
<sequence>MSDKPSTSRLAERIRQVQEKNTRKGKSKPSTDVASSDAQSGTPLQLPFWPEATRGVPSGFLRSALFAGIQSKDRRFLKDEVIEAVGGVEIRFRGEQLDQTDLDVWEAVLHLARINQLSTKDRLRFNAHGMLKMLDRSTGGDQHDWLKTTLLRLTGAILDIKVGTQAYFGPMLEGGTRDEATDEYEIWVNPKIRALYEAGWTQINNDQRNALRRKPLAQWLHGWYSSHAAPYPISVETFYKLSGSTNKQMAGYKRLLMQAHDDLVAIGVLTSWEIKNRLVAVSKPQTPSQKRFLERKSQRADDEPEGGRQAEFIIEHQPE</sequence>
<organism evidence="2 3">
    <name type="scientific">Pseudomonas aeruginosa</name>
    <dbReference type="NCBI Taxonomy" id="287"/>
    <lineage>
        <taxon>Bacteria</taxon>
        <taxon>Pseudomonadati</taxon>
        <taxon>Pseudomonadota</taxon>
        <taxon>Gammaproteobacteria</taxon>
        <taxon>Pseudomonadales</taxon>
        <taxon>Pseudomonadaceae</taxon>
        <taxon>Pseudomonas</taxon>
    </lineage>
</organism>
<feature type="compositionally biased region" description="Basic and acidic residues" evidence="1">
    <location>
        <begin position="10"/>
        <end position="22"/>
    </location>
</feature>
<feature type="compositionally biased region" description="Polar residues" evidence="1">
    <location>
        <begin position="28"/>
        <end position="43"/>
    </location>
</feature>
<dbReference type="EMBL" id="CVVU01000274">
    <property type="protein sequence ID" value="CRQ11186.1"/>
    <property type="molecule type" value="Genomic_DNA"/>
</dbReference>